<comment type="caution">
    <text evidence="10">The sequence shown here is derived from an EMBL/GenBank/DDBJ whole genome shotgun (WGS) entry which is preliminary data.</text>
</comment>
<sequence length="632" mass="69223">MFGGTPAKKAKHFWPSAKRLFSLLAPERTAIVVVLAMVVIAVVLNVIAPRVLGSAMDVIFSGVISSNLPDGANQQQVIEGLRAEGQDQFADMLSGMELTPGAGIDFTLLGRLILLVLGMYLVSSVFMWLQGYLLNKVVMRVVYNLRRDVEAKLNRLPLNYFDTRQRGDLLSRVTNDVDNVQQALQQAFAQLIMSALSLIGITVMMFVVSWQLALIALVALPLSALGAGLIGVRSQKLFAEQWKNTGQLNGHIEESFSGHDLVRVFGREKESLEQFDQKNEDLYKASFGAQFVSGMIMPVMQFISYLSYVGIAVVGGLRVASGSMTLGEATAFIQYSREFNQPLSQMAGMANMLQSGVASAERVFELLDAEEQDPDTAIASLPARTTGHVEFEQVSFSYTPDRPLIEDLSFAAKPGETVAIVGPTGAGKTTLVNLVMRFYELNSGRITLDGVDITRISRAELRSRVGMVLQDAWLFGGSIYENIRYGHLDATHEQVMHAAKATFVDRFVRALPDGYDTVIDEEGNNVSAGEKQLITIARAFLASPSLLILDEATSSVDTRTELLVQHAMAALRTDRTSFVIAHRLSTIRDADIILVMEDGRIVEQGSHSDLLEAQGAYYRLYMSQFAAAADPV</sequence>
<evidence type="ECO:0000313" key="10">
    <source>
        <dbReference type="EMBL" id="MDF9278184.1"/>
    </source>
</evidence>
<proteinExistence type="predicted"/>
<dbReference type="InterPro" id="IPR027417">
    <property type="entry name" value="P-loop_NTPase"/>
</dbReference>
<dbReference type="PANTHER" id="PTHR43394:SF1">
    <property type="entry name" value="ATP-BINDING CASSETTE SUB-FAMILY B MEMBER 10, MITOCHONDRIAL"/>
    <property type="match status" value="1"/>
</dbReference>
<comment type="subcellular location">
    <subcellularLocation>
        <location evidence="1">Cell membrane</location>
        <topology evidence="1">Multi-pass membrane protein</topology>
    </subcellularLocation>
</comment>
<reference evidence="10 11" key="1">
    <citation type="journal article" date="2023" name="Int. J. Syst. Evol. Microbiol.">
        <title>Arthrobacter vasquezii sp. nov., isolated from a soil sample from Union Glacier, Antarctica.</title>
        <authorList>
            <person name="Valenzuela-Ibaceta F."/>
            <person name="Carrasco V."/>
            <person name="Lagos-Moraga S."/>
            <person name="Dietz-Vargas C."/>
            <person name="Navarro C.A."/>
            <person name="Perez-Donoso J.M."/>
        </authorList>
    </citation>
    <scope>NUCLEOTIDE SEQUENCE [LARGE SCALE GENOMIC DNA]</scope>
    <source>
        <strain evidence="10 11">EH-1B-1</strain>
    </source>
</reference>
<feature type="transmembrane region" description="Helical" evidence="7">
    <location>
        <begin position="302"/>
        <end position="320"/>
    </location>
</feature>
<protein>
    <submittedName>
        <fullName evidence="10">ABC transporter ATP-binding protein</fullName>
    </submittedName>
</protein>
<keyword evidence="4 10" id="KW-0067">ATP-binding</keyword>
<keyword evidence="6 7" id="KW-0472">Membrane</keyword>
<evidence type="ECO:0000256" key="4">
    <source>
        <dbReference type="ARBA" id="ARBA00022840"/>
    </source>
</evidence>
<dbReference type="PANTHER" id="PTHR43394">
    <property type="entry name" value="ATP-DEPENDENT PERMEASE MDL1, MITOCHONDRIAL"/>
    <property type="match status" value="1"/>
</dbReference>
<dbReference type="EMBL" id="JAROKN010000025">
    <property type="protein sequence ID" value="MDF9278184.1"/>
    <property type="molecule type" value="Genomic_DNA"/>
</dbReference>
<feature type="transmembrane region" description="Helical" evidence="7">
    <location>
        <begin position="187"/>
        <end position="207"/>
    </location>
</feature>
<evidence type="ECO:0000256" key="5">
    <source>
        <dbReference type="ARBA" id="ARBA00022989"/>
    </source>
</evidence>
<evidence type="ECO:0000259" key="9">
    <source>
        <dbReference type="PROSITE" id="PS50929"/>
    </source>
</evidence>
<evidence type="ECO:0000313" key="11">
    <source>
        <dbReference type="Proteomes" id="UP001220456"/>
    </source>
</evidence>
<evidence type="ECO:0000259" key="8">
    <source>
        <dbReference type="PROSITE" id="PS50893"/>
    </source>
</evidence>
<name>A0ABT6CVY6_9MICC</name>
<dbReference type="CDD" id="cd03254">
    <property type="entry name" value="ABCC_Glucan_exporter_like"/>
    <property type="match status" value="1"/>
</dbReference>
<dbReference type="GO" id="GO:0005524">
    <property type="term" value="F:ATP binding"/>
    <property type="evidence" value="ECO:0007669"/>
    <property type="project" value="UniProtKB-KW"/>
</dbReference>
<evidence type="ECO:0000256" key="6">
    <source>
        <dbReference type="ARBA" id="ARBA00023136"/>
    </source>
</evidence>
<evidence type="ECO:0000256" key="3">
    <source>
        <dbReference type="ARBA" id="ARBA00022741"/>
    </source>
</evidence>
<dbReference type="Pfam" id="PF00664">
    <property type="entry name" value="ABC_membrane"/>
    <property type="match status" value="1"/>
</dbReference>
<evidence type="ECO:0000256" key="7">
    <source>
        <dbReference type="SAM" id="Phobius"/>
    </source>
</evidence>
<dbReference type="Gene3D" id="3.40.50.300">
    <property type="entry name" value="P-loop containing nucleotide triphosphate hydrolases"/>
    <property type="match status" value="1"/>
</dbReference>
<feature type="domain" description="ABC transporter" evidence="8">
    <location>
        <begin position="389"/>
        <end position="623"/>
    </location>
</feature>
<organism evidence="10 11">
    <name type="scientific">Arthrobacter vasquezii</name>
    <dbReference type="NCBI Taxonomy" id="2977629"/>
    <lineage>
        <taxon>Bacteria</taxon>
        <taxon>Bacillati</taxon>
        <taxon>Actinomycetota</taxon>
        <taxon>Actinomycetes</taxon>
        <taxon>Micrococcales</taxon>
        <taxon>Micrococcaceae</taxon>
        <taxon>Arthrobacter</taxon>
    </lineage>
</organism>
<evidence type="ECO:0000256" key="1">
    <source>
        <dbReference type="ARBA" id="ARBA00004651"/>
    </source>
</evidence>
<feature type="domain" description="ABC transmembrane type-1" evidence="9">
    <location>
        <begin position="32"/>
        <end position="355"/>
    </location>
</feature>
<dbReference type="Proteomes" id="UP001220456">
    <property type="component" value="Unassembled WGS sequence"/>
</dbReference>
<keyword evidence="5 7" id="KW-1133">Transmembrane helix</keyword>
<dbReference type="Gene3D" id="1.20.1560.10">
    <property type="entry name" value="ABC transporter type 1, transmembrane domain"/>
    <property type="match status" value="1"/>
</dbReference>
<keyword evidence="3" id="KW-0547">Nucleotide-binding</keyword>
<keyword evidence="11" id="KW-1185">Reference proteome</keyword>
<dbReference type="InterPro" id="IPR003593">
    <property type="entry name" value="AAA+_ATPase"/>
</dbReference>
<dbReference type="InterPro" id="IPR011527">
    <property type="entry name" value="ABC1_TM_dom"/>
</dbReference>
<dbReference type="PROSITE" id="PS00211">
    <property type="entry name" value="ABC_TRANSPORTER_1"/>
    <property type="match status" value="1"/>
</dbReference>
<keyword evidence="2 7" id="KW-0812">Transmembrane</keyword>
<feature type="transmembrane region" description="Helical" evidence="7">
    <location>
        <begin position="108"/>
        <end position="129"/>
    </location>
</feature>
<dbReference type="PROSITE" id="PS50893">
    <property type="entry name" value="ABC_TRANSPORTER_2"/>
    <property type="match status" value="1"/>
</dbReference>
<dbReference type="PROSITE" id="PS50929">
    <property type="entry name" value="ABC_TM1F"/>
    <property type="match status" value="1"/>
</dbReference>
<dbReference type="SUPFAM" id="SSF90123">
    <property type="entry name" value="ABC transporter transmembrane region"/>
    <property type="match status" value="1"/>
</dbReference>
<dbReference type="CDD" id="cd18547">
    <property type="entry name" value="ABC_6TM_Tm288_like"/>
    <property type="match status" value="1"/>
</dbReference>
<dbReference type="InterPro" id="IPR036640">
    <property type="entry name" value="ABC1_TM_sf"/>
</dbReference>
<feature type="transmembrane region" description="Helical" evidence="7">
    <location>
        <begin position="213"/>
        <end position="232"/>
    </location>
</feature>
<dbReference type="InterPro" id="IPR003439">
    <property type="entry name" value="ABC_transporter-like_ATP-bd"/>
</dbReference>
<gene>
    <name evidence="10" type="ORF">P4U43_10320</name>
</gene>
<accession>A0ABT6CVY6</accession>
<feature type="transmembrane region" description="Helical" evidence="7">
    <location>
        <begin position="29"/>
        <end position="48"/>
    </location>
</feature>
<dbReference type="InterPro" id="IPR017871">
    <property type="entry name" value="ABC_transporter-like_CS"/>
</dbReference>
<dbReference type="SUPFAM" id="SSF52540">
    <property type="entry name" value="P-loop containing nucleoside triphosphate hydrolases"/>
    <property type="match status" value="1"/>
</dbReference>
<dbReference type="SMART" id="SM00382">
    <property type="entry name" value="AAA"/>
    <property type="match status" value="1"/>
</dbReference>
<evidence type="ECO:0000256" key="2">
    <source>
        <dbReference type="ARBA" id="ARBA00022692"/>
    </source>
</evidence>
<dbReference type="Pfam" id="PF00005">
    <property type="entry name" value="ABC_tran"/>
    <property type="match status" value="1"/>
</dbReference>
<dbReference type="InterPro" id="IPR039421">
    <property type="entry name" value="Type_1_exporter"/>
</dbReference>